<dbReference type="Pfam" id="PF00011">
    <property type="entry name" value="HSP20"/>
    <property type="match status" value="1"/>
</dbReference>
<evidence type="ECO:0000256" key="3">
    <source>
        <dbReference type="RuleBase" id="RU003616"/>
    </source>
</evidence>
<dbReference type="CDD" id="cd06470">
    <property type="entry name" value="ACD_IbpA-B_like"/>
    <property type="match status" value="1"/>
</dbReference>
<proteinExistence type="inferred from homology"/>
<evidence type="ECO:0000256" key="1">
    <source>
        <dbReference type="ARBA" id="ARBA00023016"/>
    </source>
</evidence>
<comment type="caution">
    <text evidence="6">The sequence shown here is derived from an EMBL/GenBank/DDBJ whole genome shotgun (WGS) entry which is preliminary data.</text>
</comment>
<dbReference type="RefSeq" id="WP_249867571.1">
    <property type="nucleotide sequence ID" value="NZ_JAMGBC010000001.1"/>
</dbReference>
<gene>
    <name evidence="6" type="ORF">LZ519_04750</name>
</gene>
<evidence type="ECO:0000313" key="6">
    <source>
        <dbReference type="EMBL" id="MCL6678627.1"/>
    </source>
</evidence>
<accession>A0ABT0REC1</accession>
<reference evidence="6" key="1">
    <citation type="submission" date="2022-05" db="EMBL/GenBank/DDBJ databases">
        <authorList>
            <person name="Jo J.-H."/>
            <person name="Im W.-T."/>
        </authorList>
    </citation>
    <scope>NUCLEOTIDE SEQUENCE</scope>
    <source>
        <strain evidence="6">RG327</strain>
    </source>
</reference>
<dbReference type="InterPro" id="IPR008978">
    <property type="entry name" value="HSP20-like_chaperone"/>
</dbReference>
<evidence type="ECO:0000313" key="7">
    <source>
        <dbReference type="Proteomes" id="UP001165343"/>
    </source>
</evidence>
<sequence>MRSAFDFSPYRRSTVGFDRLFDMLENSGLGNGGENYPPFDLIRTGENDYRIDLAVAGFKPDEIDITAQQNVLVVTGKKKEESEDKASDYVYRGIATRSFERRFALADHIQVRGADMKDGLLSVELVREIPEAMKPRKIDIGSSSGREERSAIGSSGEQPASKQTVNADAERENA</sequence>
<comment type="similarity">
    <text evidence="2 3">Belongs to the small heat shock protein (HSP20) family.</text>
</comment>
<organism evidence="6 7">
    <name type="scientific">Sphingomonas anseongensis</name>
    <dbReference type="NCBI Taxonomy" id="2908207"/>
    <lineage>
        <taxon>Bacteria</taxon>
        <taxon>Pseudomonadati</taxon>
        <taxon>Pseudomonadota</taxon>
        <taxon>Alphaproteobacteria</taxon>
        <taxon>Sphingomonadales</taxon>
        <taxon>Sphingomonadaceae</taxon>
        <taxon>Sphingomonas</taxon>
    </lineage>
</organism>
<dbReference type="InterPro" id="IPR002068">
    <property type="entry name" value="A-crystallin/Hsp20_dom"/>
</dbReference>
<feature type="compositionally biased region" description="Polar residues" evidence="4">
    <location>
        <begin position="152"/>
        <end position="166"/>
    </location>
</feature>
<keyword evidence="7" id="KW-1185">Reference proteome</keyword>
<name>A0ABT0REC1_9SPHN</name>
<dbReference type="PANTHER" id="PTHR47062:SF1">
    <property type="entry name" value="SMALL HEAT SHOCK PROTEIN IBPA"/>
    <property type="match status" value="1"/>
</dbReference>
<evidence type="ECO:0000259" key="5">
    <source>
        <dbReference type="PROSITE" id="PS01031"/>
    </source>
</evidence>
<keyword evidence="1" id="KW-0346">Stress response</keyword>
<evidence type="ECO:0000256" key="4">
    <source>
        <dbReference type="SAM" id="MobiDB-lite"/>
    </source>
</evidence>
<dbReference type="InterPro" id="IPR037913">
    <property type="entry name" value="ACD_IbpA/B"/>
</dbReference>
<evidence type="ECO:0000256" key="2">
    <source>
        <dbReference type="PROSITE-ProRule" id="PRU00285"/>
    </source>
</evidence>
<protein>
    <submittedName>
        <fullName evidence="6">Hsp20 family protein</fullName>
    </submittedName>
</protein>
<dbReference type="SUPFAM" id="SSF49764">
    <property type="entry name" value="HSP20-like chaperones"/>
    <property type="match status" value="1"/>
</dbReference>
<dbReference type="PROSITE" id="PS01031">
    <property type="entry name" value="SHSP"/>
    <property type="match status" value="1"/>
</dbReference>
<feature type="domain" description="SHSP" evidence="5">
    <location>
        <begin position="30"/>
        <end position="143"/>
    </location>
</feature>
<dbReference type="Gene3D" id="2.60.40.790">
    <property type="match status" value="1"/>
</dbReference>
<feature type="region of interest" description="Disordered" evidence="4">
    <location>
        <begin position="134"/>
        <end position="174"/>
    </location>
</feature>
<feature type="compositionally biased region" description="Basic and acidic residues" evidence="4">
    <location>
        <begin position="134"/>
        <end position="150"/>
    </location>
</feature>
<dbReference type="EMBL" id="JAMGBC010000001">
    <property type="protein sequence ID" value="MCL6678627.1"/>
    <property type="molecule type" value="Genomic_DNA"/>
</dbReference>
<dbReference type="Proteomes" id="UP001165343">
    <property type="component" value="Unassembled WGS sequence"/>
</dbReference>
<dbReference type="PANTHER" id="PTHR47062">
    <property type="match status" value="1"/>
</dbReference>